<dbReference type="InterPro" id="IPR001680">
    <property type="entry name" value="WD40_rpt"/>
</dbReference>
<feature type="compositionally biased region" description="Polar residues" evidence="4">
    <location>
        <begin position="105"/>
        <end position="122"/>
    </location>
</feature>
<protein>
    <submittedName>
        <fullName evidence="5">WD repeat protein-like protein</fullName>
    </submittedName>
</protein>
<dbReference type="EMBL" id="ML996566">
    <property type="protein sequence ID" value="KAF2762193.1"/>
    <property type="molecule type" value="Genomic_DNA"/>
</dbReference>
<dbReference type="InterPro" id="IPR036322">
    <property type="entry name" value="WD40_repeat_dom_sf"/>
</dbReference>
<reference evidence="5" key="1">
    <citation type="journal article" date="2020" name="Stud. Mycol.">
        <title>101 Dothideomycetes genomes: a test case for predicting lifestyles and emergence of pathogens.</title>
        <authorList>
            <person name="Haridas S."/>
            <person name="Albert R."/>
            <person name="Binder M."/>
            <person name="Bloem J."/>
            <person name="Labutti K."/>
            <person name="Salamov A."/>
            <person name="Andreopoulos B."/>
            <person name="Baker S."/>
            <person name="Barry K."/>
            <person name="Bills G."/>
            <person name="Bluhm B."/>
            <person name="Cannon C."/>
            <person name="Castanera R."/>
            <person name="Culley D."/>
            <person name="Daum C."/>
            <person name="Ezra D."/>
            <person name="Gonzalez J."/>
            <person name="Henrissat B."/>
            <person name="Kuo A."/>
            <person name="Liang C."/>
            <person name="Lipzen A."/>
            <person name="Lutzoni F."/>
            <person name="Magnuson J."/>
            <person name="Mondo S."/>
            <person name="Nolan M."/>
            <person name="Ohm R."/>
            <person name="Pangilinan J."/>
            <person name="Park H.-J."/>
            <person name="Ramirez L."/>
            <person name="Alfaro M."/>
            <person name="Sun H."/>
            <person name="Tritt A."/>
            <person name="Yoshinaga Y."/>
            <person name="Zwiers L.-H."/>
            <person name="Turgeon B."/>
            <person name="Goodwin S."/>
            <person name="Spatafora J."/>
            <person name="Crous P."/>
            <person name="Grigoriev I."/>
        </authorList>
    </citation>
    <scope>NUCLEOTIDE SEQUENCE</scope>
    <source>
        <strain evidence="5">CBS 121739</strain>
    </source>
</reference>
<evidence type="ECO:0000256" key="2">
    <source>
        <dbReference type="ARBA" id="ARBA00022737"/>
    </source>
</evidence>
<feature type="region of interest" description="Disordered" evidence="4">
    <location>
        <begin position="808"/>
        <end position="937"/>
    </location>
</feature>
<dbReference type="GeneID" id="54487550"/>
<dbReference type="SMART" id="SM00320">
    <property type="entry name" value="WD40"/>
    <property type="match status" value="7"/>
</dbReference>
<dbReference type="InterPro" id="IPR052779">
    <property type="entry name" value="WDR62"/>
</dbReference>
<proteinExistence type="predicted"/>
<dbReference type="PANTHER" id="PTHR45589:SF1">
    <property type="entry name" value="WD REPEAT DOMAIN 62, ISOFORM G"/>
    <property type="match status" value="1"/>
</dbReference>
<dbReference type="AlphaFoldDB" id="A0A6A6WHA8"/>
<dbReference type="RefSeq" id="XP_033604644.1">
    <property type="nucleotide sequence ID" value="XM_033746496.1"/>
</dbReference>
<name>A0A6A6WHA8_9PEZI</name>
<evidence type="ECO:0000313" key="5">
    <source>
        <dbReference type="EMBL" id="KAF2762193.1"/>
    </source>
</evidence>
<organism evidence="5 6">
    <name type="scientific">Pseudovirgaria hyperparasitica</name>
    <dbReference type="NCBI Taxonomy" id="470096"/>
    <lineage>
        <taxon>Eukaryota</taxon>
        <taxon>Fungi</taxon>
        <taxon>Dikarya</taxon>
        <taxon>Ascomycota</taxon>
        <taxon>Pezizomycotina</taxon>
        <taxon>Dothideomycetes</taxon>
        <taxon>Dothideomycetes incertae sedis</taxon>
        <taxon>Acrospermales</taxon>
        <taxon>Acrospermaceae</taxon>
        <taxon>Pseudovirgaria</taxon>
    </lineage>
</organism>
<dbReference type="PROSITE" id="PS50082">
    <property type="entry name" value="WD_REPEATS_2"/>
    <property type="match status" value="2"/>
</dbReference>
<keyword evidence="1 3" id="KW-0853">WD repeat</keyword>
<feature type="repeat" description="WD" evidence="3">
    <location>
        <begin position="776"/>
        <end position="798"/>
    </location>
</feature>
<feature type="repeat" description="WD" evidence="3">
    <location>
        <begin position="604"/>
        <end position="634"/>
    </location>
</feature>
<dbReference type="Gene3D" id="2.130.10.10">
    <property type="entry name" value="YVTN repeat-like/Quinoprotein amine dehydrogenase"/>
    <property type="match status" value="4"/>
</dbReference>
<dbReference type="Pfam" id="PF00400">
    <property type="entry name" value="WD40"/>
    <property type="match status" value="3"/>
</dbReference>
<keyword evidence="6" id="KW-1185">Reference proteome</keyword>
<evidence type="ECO:0000256" key="3">
    <source>
        <dbReference type="PROSITE-ProRule" id="PRU00221"/>
    </source>
</evidence>
<keyword evidence="2" id="KW-0677">Repeat</keyword>
<evidence type="ECO:0000313" key="6">
    <source>
        <dbReference type="Proteomes" id="UP000799437"/>
    </source>
</evidence>
<gene>
    <name evidence="5" type="ORF">EJ05DRAFT_497056</name>
</gene>
<dbReference type="Proteomes" id="UP000799437">
    <property type="component" value="Unassembled WGS sequence"/>
</dbReference>
<evidence type="ECO:0000256" key="4">
    <source>
        <dbReference type="SAM" id="MobiDB-lite"/>
    </source>
</evidence>
<feature type="compositionally biased region" description="Polar residues" evidence="4">
    <location>
        <begin position="827"/>
        <end position="850"/>
    </location>
</feature>
<sequence length="1064" mass="115542">MSVTPVPNSRLMSPAFALKLTPSNSPFAKGTSAKSPIKSNRNDSTLSLRQVIGTTVASPNSFDGLPNSNSFAFTAGAAAVIATVDEKYQVSQRFFRARPTTAPINTATSAYGPSTPNQNPNDSRIRTPASIRESGIGLSLGSPTAEWGDAAGGKSWTARDRVKTATCVSFSPDGKYLAVGETGNKPRVLIFSTALDAPSDYPLTSIYDHTFGVRCVAFSPDSQLLASLGAANDGFLYIWNVNPRNGSTVFYASNKCTSNITRIAWLGQNLITIGTRHVKVWRTEEVQVFSPTKSRMSDFGNSVPGSMNKTLQGRNCLLGPLLECTFTSVIPISASKAVICTSRGDICLLDDTEGAQRLFKIADAGFGVNCSTVSDDGRLHLTGAQGTLKILRVDDLLATRTPPQSPGPVDATEDAALASDTCHIEAITSLKSCLVSVDSEHHIKLLRLPTDDGSSVEVIRQLPAHSDAVLGVDALPLPNKFDASFFTWSADGAVLFWDQGGYCKGDMKVELTQPDDVEDDRNELKVVRASRNADFFACGDKVGLLRIVDGKTKKTVFTCKAHAAEVTDVTIHEESNALVGCSSRDRTLQVFEQREGTWELLQTMDEHVGAVTSLLFSKNGTRLISSSSDRTIVVREKVSLQEGHRLLTAFVILRTITLKATPLSIILDPNQDDAIIVSTIDRQVHQYDIETGQVITSFRATDTEGGDAVALSGLVTVPRRGATLTGGISSTDKSVRLYNESGSLIKRDWGHTEGITGITLVSTSEGEETDMEQKSLVTVAADGTIFIWDLDRRQQQLQELTKSMDLMGLSPVEKDKKSSRPPLRRVLSQSELARFQRSSTEDAQTPTQTGSRSPRLRKKSSKFSLAQAPRLDPPSSSANLRGGYSTPEIPTRRSFRNRSPSPPSPRSKVEAAKIAKMRRSSNDLRSRAKPMPTTYEFGSLGNSTEQVCRTLRAYRKKLGSSSDNLTTEQVRELERELALTARAVGEKAIQSRGMDERVMAKLLDQYSNRLVEMLDEKIAERVAQQVRKGSEVNSSDETDATRERSDSTDTDTIKGVKDKGEIGG</sequence>
<feature type="region of interest" description="Disordered" evidence="4">
    <location>
        <begin position="1024"/>
        <end position="1064"/>
    </location>
</feature>
<dbReference type="InterPro" id="IPR015943">
    <property type="entry name" value="WD40/YVTN_repeat-like_dom_sf"/>
</dbReference>
<dbReference type="SUPFAM" id="SSF50978">
    <property type="entry name" value="WD40 repeat-like"/>
    <property type="match status" value="2"/>
</dbReference>
<dbReference type="PANTHER" id="PTHR45589">
    <property type="entry name" value="WD REPEAT DOMAIN 62, ISOFORM G"/>
    <property type="match status" value="1"/>
</dbReference>
<accession>A0A6A6WHA8</accession>
<dbReference type="InterPro" id="IPR019775">
    <property type="entry name" value="WD40_repeat_CS"/>
</dbReference>
<feature type="region of interest" description="Disordered" evidence="4">
    <location>
        <begin position="105"/>
        <end position="127"/>
    </location>
</feature>
<feature type="compositionally biased region" description="Basic and acidic residues" evidence="4">
    <location>
        <begin position="1039"/>
        <end position="1064"/>
    </location>
</feature>
<dbReference type="PROSITE" id="PS00678">
    <property type="entry name" value="WD_REPEATS_1"/>
    <property type="match status" value="1"/>
</dbReference>
<dbReference type="OrthoDB" id="6252103at2759"/>
<evidence type="ECO:0000256" key="1">
    <source>
        <dbReference type="ARBA" id="ARBA00022574"/>
    </source>
</evidence>